<evidence type="ECO:0000259" key="3">
    <source>
        <dbReference type="PROSITE" id="PS51399"/>
    </source>
</evidence>
<reference evidence="4" key="1">
    <citation type="submission" date="2011-02" db="EMBL/GenBank/DDBJ databases">
        <authorList>
            <person name="Aslett M."/>
        </authorList>
    </citation>
    <scope>NUCLEOTIDE SEQUENCE</scope>
    <source>
        <strain evidence="4">Liverpool</strain>
    </source>
</reference>
<dbReference type="GO" id="GO:0061025">
    <property type="term" value="P:membrane fusion"/>
    <property type="evidence" value="ECO:0007669"/>
    <property type="project" value="TreeGrafter"/>
</dbReference>
<reference evidence="4" key="2">
    <citation type="submission" date="2011-03" db="EMBL/GenBank/DDBJ databases">
        <title>Comparative genomics and transcriptomics of Neospora caninum and Toxoplasma gondii.</title>
        <authorList>
            <person name="Reid A.J."/>
            <person name="Sohal A."/>
            <person name="Harris D."/>
            <person name="Quail M."/>
            <person name="Sanders M."/>
            <person name="Berriman M."/>
            <person name="Wastling J.M."/>
            <person name="Pain A."/>
        </authorList>
    </citation>
    <scope>NUCLEOTIDE SEQUENCE</scope>
    <source>
        <strain evidence="4">Liverpool</strain>
    </source>
</reference>
<dbReference type="GO" id="GO:0031468">
    <property type="term" value="P:nuclear membrane reassembly"/>
    <property type="evidence" value="ECO:0007669"/>
    <property type="project" value="TreeGrafter"/>
</dbReference>
<sequence length="244" mass="26315">MSIRSLSDLHRPDEGDSKKTTSRFTGGERSGLAVESPSSDDEHPVGDFAHAVRGAAPPGARRVTVYKNGFIVDDGEFRSLDDPENARFLDELKAGFAPRELQEGGRRVHVELVNKQSEAYRPPPPPAYVLFSGEGQRLSSGEGSSGATSAVGGEVDVSRGAVTVDESLPTTMLQFRFHDGQRRAQRFNENHTIADIRDFVSQVAPVNGDFRLLEGFPPKEISAAPSATIKEAGLLNAAIVQKVC</sequence>
<dbReference type="SUPFAM" id="SSF54236">
    <property type="entry name" value="Ubiquitin-like"/>
    <property type="match status" value="1"/>
</dbReference>
<dbReference type="Gene3D" id="3.10.20.90">
    <property type="entry name" value="Phosphatidylinositol 3-kinase Catalytic Subunit, Chain A, domain 1"/>
    <property type="match status" value="1"/>
</dbReference>
<name>F0VCU7_NEOCL</name>
<dbReference type="RefSeq" id="XP_003881495.1">
    <property type="nucleotide sequence ID" value="XM_003881446.1"/>
</dbReference>
<dbReference type="SMART" id="SM00166">
    <property type="entry name" value="UBX"/>
    <property type="match status" value="1"/>
</dbReference>
<dbReference type="InParanoid" id="F0VCU7"/>
<dbReference type="InterPro" id="IPR029071">
    <property type="entry name" value="Ubiquitin-like_domsf"/>
</dbReference>
<keyword evidence="6" id="KW-1185">Reference proteome</keyword>
<feature type="domain" description="UBX" evidence="2">
    <location>
        <begin position="166"/>
        <end position="242"/>
    </location>
</feature>
<dbReference type="Pfam" id="PF08059">
    <property type="entry name" value="SEP"/>
    <property type="match status" value="1"/>
</dbReference>
<feature type="domain" description="SEP" evidence="3">
    <location>
        <begin position="58"/>
        <end position="121"/>
    </location>
</feature>
<organism evidence="4 6">
    <name type="scientific">Neospora caninum (strain Liverpool)</name>
    <dbReference type="NCBI Taxonomy" id="572307"/>
    <lineage>
        <taxon>Eukaryota</taxon>
        <taxon>Sar</taxon>
        <taxon>Alveolata</taxon>
        <taxon>Apicomplexa</taxon>
        <taxon>Conoidasida</taxon>
        <taxon>Coccidia</taxon>
        <taxon>Eucoccidiorida</taxon>
        <taxon>Eimeriorina</taxon>
        <taxon>Sarcocystidae</taxon>
        <taxon>Neospora</taxon>
    </lineage>
</organism>
<reference evidence="6" key="3">
    <citation type="journal article" date="2012" name="PLoS Pathog.">
        <title>Comparative genomics of the apicomplexan parasites Toxoplasma gondii and Neospora caninum: Coccidia differing in host range and transmission strategy.</title>
        <authorList>
            <person name="Reid A.J."/>
            <person name="Vermont S.J."/>
            <person name="Cotton J.A."/>
            <person name="Harris D."/>
            <person name="Hill-Cawthorne G.A."/>
            <person name="Konen-Waisman S."/>
            <person name="Latham S.M."/>
            <person name="Mourier T."/>
            <person name="Norton R."/>
            <person name="Quail M.A."/>
            <person name="Sanders M."/>
            <person name="Shanmugam D."/>
            <person name="Sohal A."/>
            <person name="Wasmuth J.D."/>
            <person name="Brunk B."/>
            <person name="Grigg M.E."/>
            <person name="Howard J.C."/>
            <person name="Parkinson J."/>
            <person name="Roos D.S."/>
            <person name="Trees A.J."/>
            <person name="Berriman M."/>
            <person name="Pain A."/>
            <person name="Wastling J.M."/>
        </authorList>
    </citation>
    <scope>NUCLEOTIDE SEQUENCE [LARGE SCALE GENOMIC DNA]</scope>
    <source>
        <strain evidence="6">Liverpool</strain>
    </source>
</reference>
<dbReference type="GO" id="GO:0043161">
    <property type="term" value="P:proteasome-mediated ubiquitin-dependent protein catabolic process"/>
    <property type="evidence" value="ECO:0007669"/>
    <property type="project" value="TreeGrafter"/>
</dbReference>
<dbReference type="GO" id="GO:0005829">
    <property type="term" value="C:cytosol"/>
    <property type="evidence" value="ECO:0007669"/>
    <property type="project" value="TreeGrafter"/>
</dbReference>
<reference evidence="5" key="4">
    <citation type="journal article" date="2015" name="PLoS ONE">
        <title>Comprehensive Evaluation of Toxoplasma gondii VEG and Neospora caninum LIV Genomes with Tachyzoite Stage Transcriptome and Proteome Defines Novel Transcript Features.</title>
        <authorList>
            <person name="Ramaprasad A."/>
            <person name="Mourier T."/>
            <person name="Naeem R."/>
            <person name="Malas T.B."/>
            <person name="Moussa E."/>
            <person name="Panigrahi A."/>
            <person name="Vermont S.J."/>
            <person name="Otto T.D."/>
            <person name="Wastling J."/>
            <person name="Pain A."/>
        </authorList>
    </citation>
    <scope>NUCLEOTIDE SEQUENCE</scope>
    <source>
        <strain evidence="5">Liverpool</strain>
    </source>
</reference>
<dbReference type="PROSITE" id="PS51399">
    <property type="entry name" value="SEP"/>
    <property type="match status" value="1"/>
</dbReference>
<evidence type="ECO:0000256" key="1">
    <source>
        <dbReference type="SAM" id="MobiDB-lite"/>
    </source>
</evidence>
<dbReference type="Pfam" id="PF00789">
    <property type="entry name" value="UBX"/>
    <property type="match status" value="1"/>
</dbReference>
<gene>
    <name evidence="5" type="ORF">BN1204_012600</name>
    <name evidence="4" type="ORF">NCLIV_012600</name>
</gene>
<dbReference type="GO" id="GO:0043130">
    <property type="term" value="F:ubiquitin binding"/>
    <property type="evidence" value="ECO:0007669"/>
    <property type="project" value="TreeGrafter"/>
</dbReference>
<dbReference type="PROSITE" id="PS50033">
    <property type="entry name" value="UBX"/>
    <property type="match status" value="1"/>
</dbReference>
<dbReference type="Proteomes" id="UP000007494">
    <property type="component" value="Chromosome V"/>
</dbReference>
<dbReference type="InterPro" id="IPR036241">
    <property type="entry name" value="NSFL1C_SEP_dom_sf"/>
</dbReference>
<feature type="compositionally biased region" description="Basic and acidic residues" evidence="1">
    <location>
        <begin position="7"/>
        <end position="19"/>
    </location>
</feature>
<evidence type="ECO:0000259" key="2">
    <source>
        <dbReference type="PROSITE" id="PS50033"/>
    </source>
</evidence>
<dbReference type="GO" id="GO:0000045">
    <property type="term" value="P:autophagosome assembly"/>
    <property type="evidence" value="ECO:0007669"/>
    <property type="project" value="TreeGrafter"/>
</dbReference>
<dbReference type="InterPro" id="IPR001012">
    <property type="entry name" value="UBX_dom"/>
</dbReference>
<dbReference type="SUPFAM" id="SSF102848">
    <property type="entry name" value="NSFL1 (p97 ATPase) cofactor p47, SEP domain"/>
    <property type="match status" value="1"/>
</dbReference>
<dbReference type="OMA" id="SEVYHPP"/>
<dbReference type="FunCoup" id="F0VCU7">
    <property type="interactions" value="161"/>
</dbReference>
<dbReference type="AlphaFoldDB" id="F0VCU7"/>
<feature type="region of interest" description="Disordered" evidence="1">
    <location>
        <begin position="1"/>
        <end position="53"/>
    </location>
</feature>
<dbReference type="PANTHER" id="PTHR23333:SF20">
    <property type="entry name" value="NSFL1 COFACTOR P47"/>
    <property type="match status" value="1"/>
</dbReference>
<dbReference type="EMBL" id="FR823386">
    <property type="protein sequence ID" value="CBZ51462.1"/>
    <property type="molecule type" value="Genomic_DNA"/>
</dbReference>
<dbReference type="EMBL" id="LN714479">
    <property type="protein sequence ID" value="CEL65411.1"/>
    <property type="molecule type" value="Genomic_DNA"/>
</dbReference>
<dbReference type="GO" id="GO:0007030">
    <property type="term" value="P:Golgi organization"/>
    <property type="evidence" value="ECO:0007669"/>
    <property type="project" value="TreeGrafter"/>
</dbReference>
<dbReference type="SMART" id="SM00553">
    <property type="entry name" value="SEP"/>
    <property type="match status" value="1"/>
</dbReference>
<proteinExistence type="predicted"/>
<dbReference type="GO" id="GO:0005634">
    <property type="term" value="C:nucleus"/>
    <property type="evidence" value="ECO:0007669"/>
    <property type="project" value="TreeGrafter"/>
</dbReference>
<dbReference type="eggNOG" id="KOG2086">
    <property type="taxonomic scope" value="Eukaryota"/>
</dbReference>
<evidence type="ECO:0000313" key="5">
    <source>
        <dbReference type="EMBL" id="CEL65411.1"/>
    </source>
</evidence>
<dbReference type="GeneID" id="13440462"/>
<dbReference type="InterPro" id="IPR012989">
    <property type="entry name" value="SEP_domain"/>
</dbReference>
<accession>F0VCU7</accession>
<protein>
    <submittedName>
        <fullName evidence="5">UBX domain-containing protein 2B</fullName>
    </submittedName>
</protein>
<dbReference type="OrthoDB" id="25887at2759"/>
<evidence type="ECO:0000313" key="4">
    <source>
        <dbReference type="EMBL" id="CBZ51462.1"/>
    </source>
</evidence>
<dbReference type="Gene3D" id="3.30.420.210">
    <property type="entry name" value="SEP domain"/>
    <property type="match status" value="1"/>
</dbReference>
<dbReference type="CDD" id="cd01770">
    <property type="entry name" value="UBX_UBXN2"/>
    <property type="match status" value="1"/>
</dbReference>
<dbReference type="PANTHER" id="PTHR23333">
    <property type="entry name" value="UBX DOMAIN CONTAINING PROTEIN"/>
    <property type="match status" value="1"/>
</dbReference>
<dbReference type="VEuPathDB" id="ToxoDB:NCLIV_012600"/>
<evidence type="ECO:0000313" key="6">
    <source>
        <dbReference type="Proteomes" id="UP000007494"/>
    </source>
</evidence>